<dbReference type="CDD" id="cd04328">
    <property type="entry name" value="RNAP_I_Rpa43_N"/>
    <property type="match status" value="1"/>
</dbReference>
<evidence type="ECO:0000256" key="8">
    <source>
        <dbReference type="SAM" id="MobiDB-lite"/>
    </source>
</evidence>
<keyword evidence="12" id="KW-1185">Reference proteome</keyword>
<comment type="caution">
    <text evidence="11">The sequence shown here is derived from an EMBL/GenBank/DDBJ whole genome shotgun (WGS) entry which is preliminary data.</text>
</comment>
<dbReference type="InterPro" id="IPR036898">
    <property type="entry name" value="RNA_pol_Rpb7-like_N_sf"/>
</dbReference>
<dbReference type="EMBL" id="JAEUBD010001178">
    <property type="protein sequence ID" value="KAH3664547.1"/>
    <property type="molecule type" value="Genomic_DNA"/>
</dbReference>
<dbReference type="Pfam" id="PF17875">
    <property type="entry name" value="RPA43_OB"/>
    <property type="match status" value="1"/>
</dbReference>
<dbReference type="GO" id="GO:0005736">
    <property type="term" value="C:RNA polymerase I complex"/>
    <property type="evidence" value="ECO:0007669"/>
    <property type="project" value="TreeGrafter"/>
</dbReference>
<reference evidence="11" key="1">
    <citation type="journal article" date="2021" name="Open Biol.">
        <title>Shared evolutionary footprints suggest mitochondrial oxidative damage underlies multiple complex I losses in fungi.</title>
        <authorList>
            <person name="Schikora-Tamarit M.A."/>
            <person name="Marcet-Houben M."/>
            <person name="Nosek J."/>
            <person name="Gabaldon T."/>
        </authorList>
    </citation>
    <scope>NUCLEOTIDE SEQUENCE</scope>
    <source>
        <strain evidence="11">NCAIM Y.01608</strain>
    </source>
</reference>
<keyword evidence="4" id="KW-0597">Phosphoprotein</keyword>
<feature type="domain" description="RNA polymerase Rpb7-like N-terminal" evidence="9">
    <location>
        <begin position="47"/>
        <end position="101"/>
    </location>
</feature>
<dbReference type="Gene3D" id="3.30.1490.120">
    <property type="entry name" value="RNA polymerase Rpb7-like, N-terminal domain"/>
    <property type="match status" value="1"/>
</dbReference>
<evidence type="ECO:0000259" key="9">
    <source>
        <dbReference type="Pfam" id="PF03876"/>
    </source>
</evidence>
<dbReference type="Gene3D" id="2.40.50.1060">
    <property type="match status" value="1"/>
</dbReference>
<feature type="compositionally biased region" description="Acidic residues" evidence="8">
    <location>
        <begin position="272"/>
        <end position="282"/>
    </location>
</feature>
<evidence type="ECO:0000256" key="4">
    <source>
        <dbReference type="ARBA" id="ARBA00022553"/>
    </source>
</evidence>
<evidence type="ECO:0000256" key="7">
    <source>
        <dbReference type="RuleBase" id="RU369086"/>
    </source>
</evidence>
<comment type="similarity">
    <text evidence="2">Belongs to the eukaryotic RPA43 RNA polymerase subunit family.</text>
</comment>
<dbReference type="Proteomes" id="UP000788993">
    <property type="component" value="Unassembled WGS sequence"/>
</dbReference>
<evidence type="ECO:0000256" key="6">
    <source>
        <dbReference type="ARBA" id="ARBA00023242"/>
    </source>
</evidence>
<dbReference type="InterPro" id="IPR041901">
    <property type="entry name" value="RNAP_I_Rpa43_N"/>
</dbReference>
<protein>
    <recommendedName>
        <fullName evidence="7">DNA-directed RNA polymerase subunit</fullName>
    </recommendedName>
</protein>
<reference evidence="11" key="2">
    <citation type="submission" date="2021-01" db="EMBL/GenBank/DDBJ databases">
        <authorList>
            <person name="Schikora-Tamarit M.A."/>
        </authorList>
    </citation>
    <scope>NUCLEOTIDE SEQUENCE</scope>
    <source>
        <strain evidence="11">NCAIM Y.01608</strain>
    </source>
</reference>
<dbReference type="PANTHER" id="PTHR12709">
    <property type="entry name" value="DNA-DIRECTED RNA POLYMERASE II, III"/>
    <property type="match status" value="1"/>
</dbReference>
<dbReference type="AlphaFoldDB" id="A0A9P8P3J8"/>
<feature type="region of interest" description="Disordered" evidence="8">
    <location>
        <begin position="227"/>
        <end position="295"/>
    </location>
</feature>
<dbReference type="FunFam" id="3.30.1490.120:FF:000004">
    <property type="entry name" value="RNA polymerase I subunit Rpa43"/>
    <property type="match status" value="1"/>
</dbReference>
<dbReference type="InterPro" id="IPR005576">
    <property type="entry name" value="Rpb7-like_N"/>
</dbReference>
<dbReference type="PANTHER" id="PTHR12709:SF5">
    <property type="entry name" value="DNA-DIRECTED RNA POLYMERASE I SUBUNIT RPA43"/>
    <property type="match status" value="1"/>
</dbReference>
<feature type="domain" description="RPA43 OB" evidence="10">
    <location>
        <begin position="130"/>
        <end position="227"/>
    </location>
</feature>
<evidence type="ECO:0000313" key="11">
    <source>
        <dbReference type="EMBL" id="KAH3664547.1"/>
    </source>
</evidence>
<comment type="subcellular location">
    <subcellularLocation>
        <location evidence="1">Nucleus</location>
        <location evidence="1">Nucleolus</location>
    </subcellularLocation>
</comment>
<evidence type="ECO:0000256" key="1">
    <source>
        <dbReference type="ARBA" id="ARBA00004604"/>
    </source>
</evidence>
<keyword evidence="5 7" id="KW-0804">Transcription</keyword>
<dbReference type="InterPro" id="IPR045113">
    <property type="entry name" value="Rpb7-like"/>
</dbReference>
<evidence type="ECO:0000313" key="12">
    <source>
        <dbReference type="Proteomes" id="UP000788993"/>
    </source>
</evidence>
<dbReference type="GO" id="GO:0006361">
    <property type="term" value="P:transcription initiation at RNA polymerase I promoter"/>
    <property type="evidence" value="ECO:0007669"/>
    <property type="project" value="UniProtKB-ARBA"/>
</dbReference>
<feature type="compositionally biased region" description="Acidic residues" evidence="8">
    <location>
        <begin position="250"/>
        <end position="262"/>
    </location>
</feature>
<keyword evidence="3 7" id="KW-0240">DNA-directed RNA polymerase</keyword>
<comment type="function">
    <text evidence="7">DNA-dependent RNA polymerase which catalyzes the transcription of DNA into RNA using the four ribonucleoside triphosphates as substrates.</text>
</comment>
<evidence type="ECO:0000256" key="5">
    <source>
        <dbReference type="ARBA" id="ARBA00023163"/>
    </source>
</evidence>
<sequence>MSVGVKRRFSASSRTAKDMYNVISHKSTNPVDETGLSKCFHKMKAQLYLSLAPCHINSPINGIKQQHLDHMLMTYVPFAKGVLLGYFNVQLAPENVVEDEDGTEIAVAKIADDNPFAFVWCTAELLVWRPQVGDVVEGWSYMQSQSHIGLLINDTFNATIKKGGIPPEWRYIPNQVDEFNAEGDAEKFGKSLGQWVDENGVPVEGKIRFTIKALHAAGKVVSMEGTLVKPGSDKESQPVVRDGKHKKFEEPEDIVADDEDNTDDKTEVPQYDQDDEDDEDEDNKVVGGELSSDEE</sequence>
<gene>
    <name evidence="11" type="ORF">OGATHE_003362</name>
</gene>
<dbReference type="Pfam" id="PF03876">
    <property type="entry name" value="SHS2_Rpb7-N"/>
    <property type="match status" value="1"/>
</dbReference>
<evidence type="ECO:0000256" key="2">
    <source>
        <dbReference type="ARBA" id="ARBA00005930"/>
    </source>
</evidence>
<name>A0A9P8P3J8_9ASCO</name>
<proteinExistence type="inferred from homology"/>
<dbReference type="InterPro" id="IPR041178">
    <property type="entry name" value="RPA43_OB"/>
</dbReference>
<keyword evidence="6 7" id="KW-0539">Nucleus</keyword>
<organism evidence="11 12">
    <name type="scientific">Ogataea polymorpha</name>
    <dbReference type="NCBI Taxonomy" id="460523"/>
    <lineage>
        <taxon>Eukaryota</taxon>
        <taxon>Fungi</taxon>
        <taxon>Dikarya</taxon>
        <taxon>Ascomycota</taxon>
        <taxon>Saccharomycotina</taxon>
        <taxon>Pichiomycetes</taxon>
        <taxon>Pichiales</taxon>
        <taxon>Pichiaceae</taxon>
        <taxon>Ogataea</taxon>
    </lineage>
</organism>
<dbReference type="GO" id="GO:0006362">
    <property type="term" value="P:transcription elongation by RNA polymerase I"/>
    <property type="evidence" value="ECO:0007669"/>
    <property type="project" value="UniProtKB-ARBA"/>
</dbReference>
<evidence type="ECO:0000256" key="3">
    <source>
        <dbReference type="ARBA" id="ARBA00022478"/>
    </source>
</evidence>
<accession>A0A9P8P3J8</accession>
<evidence type="ECO:0000259" key="10">
    <source>
        <dbReference type="Pfam" id="PF17875"/>
    </source>
</evidence>